<name>A0ABW5IG26_9PSEU</name>
<evidence type="ECO:0000313" key="3">
    <source>
        <dbReference type="Proteomes" id="UP001597542"/>
    </source>
</evidence>
<keyword evidence="1" id="KW-0732">Signal</keyword>
<feature type="chain" id="PRO_5047344877" description="Secreted protein" evidence="1">
    <location>
        <begin position="30"/>
        <end position="140"/>
    </location>
</feature>
<evidence type="ECO:0000313" key="2">
    <source>
        <dbReference type="EMBL" id="MFD2487772.1"/>
    </source>
</evidence>
<keyword evidence="3" id="KW-1185">Reference proteome</keyword>
<evidence type="ECO:0000256" key="1">
    <source>
        <dbReference type="SAM" id="SignalP"/>
    </source>
</evidence>
<feature type="signal peptide" evidence="1">
    <location>
        <begin position="1"/>
        <end position="29"/>
    </location>
</feature>
<comment type="caution">
    <text evidence="2">The sequence shown here is derived from an EMBL/GenBank/DDBJ whole genome shotgun (WGS) entry which is preliminary data.</text>
</comment>
<dbReference type="RefSeq" id="WP_344264191.1">
    <property type="nucleotide sequence ID" value="NZ_BAAAHV010000001.1"/>
</dbReference>
<protein>
    <recommendedName>
        <fullName evidence="4">Secreted protein</fullName>
    </recommendedName>
</protein>
<proteinExistence type="predicted"/>
<evidence type="ECO:0008006" key="4">
    <source>
        <dbReference type="Google" id="ProtNLM"/>
    </source>
</evidence>
<reference evidence="3" key="1">
    <citation type="journal article" date="2019" name="Int. J. Syst. Evol. Microbiol.">
        <title>The Global Catalogue of Microorganisms (GCM) 10K type strain sequencing project: providing services to taxonomists for standard genome sequencing and annotation.</title>
        <authorList>
            <consortium name="The Broad Institute Genomics Platform"/>
            <consortium name="The Broad Institute Genome Sequencing Center for Infectious Disease"/>
            <person name="Wu L."/>
            <person name="Ma J."/>
        </authorList>
    </citation>
    <scope>NUCLEOTIDE SEQUENCE [LARGE SCALE GENOMIC DNA]</scope>
    <source>
        <strain evidence="3">CGMCC 4.7638</strain>
    </source>
</reference>
<dbReference type="Proteomes" id="UP001597542">
    <property type="component" value="Unassembled WGS sequence"/>
</dbReference>
<accession>A0ABW5IG26</accession>
<sequence>MRIGKKLAATAAAIGMAALGGMAAAPAHAAPMDVGIHLNTSHNAGVYNTAYVFPVEANKVAPNLHTRPNPATTDGIDADCYTSRGYAANGHDKRWYHATHLYYNDPDDHPGSIEMYAWVYAPYVDNSTTANEHLIPDCQY</sequence>
<organism evidence="2 3">
    <name type="scientific">Amycolatopsis albidoflavus</name>
    <dbReference type="NCBI Taxonomy" id="102226"/>
    <lineage>
        <taxon>Bacteria</taxon>
        <taxon>Bacillati</taxon>
        <taxon>Actinomycetota</taxon>
        <taxon>Actinomycetes</taxon>
        <taxon>Pseudonocardiales</taxon>
        <taxon>Pseudonocardiaceae</taxon>
        <taxon>Amycolatopsis</taxon>
    </lineage>
</organism>
<dbReference type="EMBL" id="JBHUKQ010000033">
    <property type="protein sequence ID" value="MFD2487772.1"/>
    <property type="molecule type" value="Genomic_DNA"/>
</dbReference>
<gene>
    <name evidence="2" type="ORF">ACFSUT_46380</name>
</gene>